<keyword evidence="1" id="KW-0472">Membrane</keyword>
<feature type="transmembrane region" description="Helical" evidence="1">
    <location>
        <begin position="302"/>
        <end position="332"/>
    </location>
</feature>
<feature type="transmembrane region" description="Helical" evidence="1">
    <location>
        <begin position="271"/>
        <end position="290"/>
    </location>
</feature>
<dbReference type="RefSeq" id="WP_093306277.1">
    <property type="nucleotide sequence ID" value="NZ_FOOH01000032.1"/>
</dbReference>
<feature type="transmembrane region" description="Helical" evidence="1">
    <location>
        <begin position="490"/>
        <end position="509"/>
    </location>
</feature>
<dbReference type="EMBL" id="FOOH01000032">
    <property type="protein sequence ID" value="SFG16241.1"/>
    <property type="molecule type" value="Genomic_DNA"/>
</dbReference>
<feature type="transmembrane region" description="Helical" evidence="1">
    <location>
        <begin position="67"/>
        <end position="87"/>
    </location>
</feature>
<reference evidence="3" key="1">
    <citation type="submission" date="2016-10" db="EMBL/GenBank/DDBJ databases">
        <authorList>
            <person name="Varghese N."/>
            <person name="Submissions S."/>
        </authorList>
    </citation>
    <scope>NUCLEOTIDE SEQUENCE [LARGE SCALE GENOMIC DNA]</scope>
    <source>
        <strain evidence="3">DSM 23515</strain>
    </source>
</reference>
<feature type="transmembrane region" description="Helical" evidence="1">
    <location>
        <begin position="40"/>
        <end position="61"/>
    </location>
</feature>
<evidence type="ECO:0000313" key="3">
    <source>
        <dbReference type="Proteomes" id="UP000199116"/>
    </source>
</evidence>
<evidence type="ECO:0008006" key="4">
    <source>
        <dbReference type="Google" id="ProtNLM"/>
    </source>
</evidence>
<feature type="transmembrane region" description="Helical" evidence="1">
    <location>
        <begin position="452"/>
        <end position="478"/>
    </location>
</feature>
<keyword evidence="1" id="KW-0812">Transmembrane</keyword>
<protein>
    <recommendedName>
        <fullName evidence="4">Glycosyltransferase RgtA/B/C/D-like domain-containing protein</fullName>
    </recommendedName>
</protein>
<feature type="transmembrane region" description="Helical" evidence="1">
    <location>
        <begin position="215"/>
        <end position="236"/>
    </location>
</feature>
<evidence type="ECO:0000256" key="1">
    <source>
        <dbReference type="SAM" id="Phobius"/>
    </source>
</evidence>
<gene>
    <name evidence="2" type="ORF">SAMN04488033_13228</name>
</gene>
<evidence type="ECO:0000313" key="2">
    <source>
        <dbReference type="EMBL" id="SFG16241.1"/>
    </source>
</evidence>
<accession>A0A1I2PS53</accession>
<sequence>MFLEPYLLTGPLRIILLFVLILLIHRIVSTRISAQSALNFLVPTIALVMAAVLLGGFILILTGIFDIFVIISIIIGLAVLAFMNLNFKQPLKAQLRKIYTRSLLYITIKMEKGQRFLDRDNIIKPKRKHSEHGLSQYHRNWQLAIGLLLPVLTYISRSSLFQEDVYTLSSSWFSKLNFINGISANTWFFQTGEMMGDYLLINLYAKLTHITNAQALQSFGLLESALLSLIIYWLVFKISRKQAPGIFAGLSFALFYGFLPINIDLIAEHKSVFTALIIALPTMYFCIYPQSFSYSKKAKFYWLITLFSAILLLDLFVGVLLLLPYLLVLFIFKLKDNLKQITQVLLAYFFSLAFIGTIYGIAALLIKEDFGAFILSNFYSFDTYTYNPHLVAPFRDLMDYYQIAAVVFLLIAIYNYFKKSHKWLASLVFLSFINLMFGIYQLDTGLVDLDILSQVLCIFLPIFFGIILNVMVNLFSIFNFSPKVGIRLEVIIGSIVITVLTIFTFPGVATLNFKENKTENVVFKAYSKIQSQNLPYSYAVVNALPYFSFSRNSHYYYNYDYFNNTYIELDRRFNRYKNNFEYLQNNPDIILPETMYVFVYKDIQEANQAKKAIVEKQRNLTLERLELLKMKGRNVDVYYEDKNLEVYQIENRERASNINELLF</sequence>
<proteinExistence type="predicted"/>
<feature type="transmembrane region" description="Helical" evidence="1">
    <location>
        <begin position="400"/>
        <end position="417"/>
    </location>
</feature>
<feature type="transmembrane region" description="Helical" evidence="1">
    <location>
        <begin position="6"/>
        <end position="28"/>
    </location>
</feature>
<feature type="transmembrane region" description="Helical" evidence="1">
    <location>
        <begin position="344"/>
        <end position="366"/>
    </location>
</feature>
<name>A0A1I2PS53_9FLAO</name>
<dbReference type="Proteomes" id="UP000199116">
    <property type="component" value="Unassembled WGS sequence"/>
</dbReference>
<feature type="transmembrane region" description="Helical" evidence="1">
    <location>
        <begin position="424"/>
        <end position="440"/>
    </location>
</feature>
<dbReference type="AlphaFoldDB" id="A0A1I2PS53"/>
<organism evidence="2 3">
    <name type="scientific">Salegentibacter agarivorans</name>
    <dbReference type="NCBI Taxonomy" id="345907"/>
    <lineage>
        <taxon>Bacteria</taxon>
        <taxon>Pseudomonadati</taxon>
        <taxon>Bacteroidota</taxon>
        <taxon>Flavobacteriia</taxon>
        <taxon>Flavobacteriales</taxon>
        <taxon>Flavobacteriaceae</taxon>
        <taxon>Salegentibacter</taxon>
    </lineage>
</organism>
<feature type="transmembrane region" description="Helical" evidence="1">
    <location>
        <begin position="242"/>
        <end position="259"/>
    </location>
</feature>
<keyword evidence="3" id="KW-1185">Reference proteome</keyword>
<keyword evidence="1" id="KW-1133">Transmembrane helix</keyword>